<evidence type="ECO:0000256" key="6">
    <source>
        <dbReference type="ARBA" id="ARBA00023136"/>
    </source>
</evidence>
<evidence type="ECO:0000313" key="8">
    <source>
        <dbReference type="EMBL" id="WGS65072.1"/>
    </source>
</evidence>
<dbReference type="Proteomes" id="UP001232493">
    <property type="component" value="Chromosome"/>
</dbReference>
<dbReference type="Gene3D" id="1.20.1250.20">
    <property type="entry name" value="MFS general substrate transporter like domains"/>
    <property type="match status" value="1"/>
</dbReference>
<dbReference type="InterPro" id="IPR011701">
    <property type="entry name" value="MFS"/>
</dbReference>
<dbReference type="PANTHER" id="PTHR23517">
    <property type="entry name" value="RESISTANCE PROTEIN MDTM, PUTATIVE-RELATED-RELATED"/>
    <property type="match status" value="1"/>
</dbReference>
<sequence length="380" mass="43669">MQKELKLYFFNNAILAYSFITILISPMFANKLGLSVLEAGMVFSTVYGIQALLTIIMGHYFERKSPNIGLAIGRILFAIGNVILALAFNSYLYLIAQILIGSFDVFAPLISMYERAIVPPSQRNKFYSYLILISEGIKILLFLPMIFFIDYDNTTIAFYRNIFISVSAFNLIYAFVILKILPFVNSGSDLHEDHIKIHKPNLRKFITVMINQILFFANFGFGSYLIISYFVKETLNGDAKVMIIYEIIFSSTVLSSMFWKKKIKISNENSLILGMFIMSFFYILLLFNNWTTFYLSHVVLAIGFVFWFSSKEPLKQEFAPKNFGRYEGFFNGFNLFSKIFTPGLAGFIASKYSYNTVFFISFFVLLFNTIITYFGLKKGA</sequence>
<feature type="transmembrane region" description="Helical" evidence="7">
    <location>
        <begin position="161"/>
        <end position="184"/>
    </location>
</feature>
<feature type="transmembrane region" description="Helical" evidence="7">
    <location>
        <begin position="271"/>
        <end position="287"/>
    </location>
</feature>
<feature type="transmembrane region" description="Helical" evidence="7">
    <location>
        <begin position="293"/>
        <end position="309"/>
    </location>
</feature>
<feature type="transmembrane region" description="Helical" evidence="7">
    <location>
        <begin position="94"/>
        <end position="114"/>
    </location>
</feature>
<feature type="transmembrane region" description="Helical" evidence="7">
    <location>
        <begin position="126"/>
        <end position="149"/>
    </location>
</feature>
<evidence type="ECO:0000256" key="7">
    <source>
        <dbReference type="SAM" id="Phobius"/>
    </source>
</evidence>
<accession>A0ABY8PR31</accession>
<reference evidence="8 9" key="1">
    <citation type="submission" date="2021-02" db="EMBL/GenBank/DDBJ databases">
        <title>Characterization of Marinitoga sp. nov. str. BP5-C20A.</title>
        <authorList>
            <person name="Erauso G."/>
            <person name="Postec A."/>
        </authorList>
    </citation>
    <scope>NUCLEOTIDE SEQUENCE [LARGE SCALE GENOMIC DNA]</scope>
    <source>
        <strain evidence="8 9">BP5-C20A</strain>
    </source>
</reference>
<feature type="transmembrane region" description="Helical" evidence="7">
    <location>
        <begin position="7"/>
        <end position="29"/>
    </location>
</feature>
<feature type="transmembrane region" description="Helical" evidence="7">
    <location>
        <begin position="205"/>
        <end position="230"/>
    </location>
</feature>
<dbReference type="Pfam" id="PF07690">
    <property type="entry name" value="MFS_1"/>
    <property type="match status" value="1"/>
</dbReference>
<feature type="transmembrane region" description="Helical" evidence="7">
    <location>
        <begin position="329"/>
        <end position="350"/>
    </location>
</feature>
<protein>
    <submittedName>
        <fullName evidence="8">MFS transporter</fullName>
    </submittedName>
</protein>
<dbReference type="InterPro" id="IPR036259">
    <property type="entry name" value="MFS_trans_sf"/>
</dbReference>
<feature type="transmembrane region" description="Helical" evidence="7">
    <location>
        <begin position="242"/>
        <end position="259"/>
    </location>
</feature>
<evidence type="ECO:0000256" key="2">
    <source>
        <dbReference type="ARBA" id="ARBA00022448"/>
    </source>
</evidence>
<comment type="subcellular location">
    <subcellularLocation>
        <location evidence="1">Cell membrane</location>
        <topology evidence="1">Multi-pass membrane protein</topology>
    </subcellularLocation>
</comment>
<dbReference type="InterPro" id="IPR050171">
    <property type="entry name" value="MFS_Transporters"/>
</dbReference>
<dbReference type="RefSeq" id="WP_280999203.1">
    <property type="nucleotide sequence ID" value="NZ_CP069362.1"/>
</dbReference>
<feature type="transmembrane region" description="Helical" evidence="7">
    <location>
        <begin position="356"/>
        <end position="376"/>
    </location>
</feature>
<evidence type="ECO:0000256" key="5">
    <source>
        <dbReference type="ARBA" id="ARBA00022989"/>
    </source>
</evidence>
<name>A0ABY8PR31_9BACT</name>
<evidence type="ECO:0000256" key="1">
    <source>
        <dbReference type="ARBA" id="ARBA00004651"/>
    </source>
</evidence>
<evidence type="ECO:0000256" key="4">
    <source>
        <dbReference type="ARBA" id="ARBA00022692"/>
    </source>
</evidence>
<dbReference type="SUPFAM" id="SSF103473">
    <property type="entry name" value="MFS general substrate transporter"/>
    <property type="match status" value="1"/>
</dbReference>
<keyword evidence="6 7" id="KW-0472">Membrane</keyword>
<feature type="transmembrane region" description="Helical" evidence="7">
    <location>
        <begin position="41"/>
        <end position="61"/>
    </location>
</feature>
<keyword evidence="9" id="KW-1185">Reference proteome</keyword>
<proteinExistence type="predicted"/>
<feature type="transmembrane region" description="Helical" evidence="7">
    <location>
        <begin position="68"/>
        <end position="88"/>
    </location>
</feature>
<evidence type="ECO:0000256" key="3">
    <source>
        <dbReference type="ARBA" id="ARBA00022475"/>
    </source>
</evidence>
<dbReference type="EMBL" id="CP069362">
    <property type="protein sequence ID" value="WGS65072.1"/>
    <property type="molecule type" value="Genomic_DNA"/>
</dbReference>
<organism evidence="8 9">
    <name type="scientific">Marinitoga aeolica</name>
    <dbReference type="NCBI Taxonomy" id="2809031"/>
    <lineage>
        <taxon>Bacteria</taxon>
        <taxon>Thermotogati</taxon>
        <taxon>Thermotogota</taxon>
        <taxon>Thermotogae</taxon>
        <taxon>Petrotogales</taxon>
        <taxon>Petrotogaceae</taxon>
        <taxon>Marinitoga</taxon>
    </lineage>
</organism>
<gene>
    <name evidence="8" type="ORF">JRV97_00525</name>
</gene>
<keyword evidence="5 7" id="KW-1133">Transmembrane helix</keyword>
<keyword evidence="2" id="KW-0813">Transport</keyword>
<keyword evidence="3" id="KW-1003">Cell membrane</keyword>
<evidence type="ECO:0000313" key="9">
    <source>
        <dbReference type="Proteomes" id="UP001232493"/>
    </source>
</evidence>
<keyword evidence="4 7" id="KW-0812">Transmembrane</keyword>